<dbReference type="GO" id="GO:0016832">
    <property type="term" value="F:aldehyde-lyase activity"/>
    <property type="evidence" value="ECO:0007669"/>
    <property type="project" value="TreeGrafter"/>
</dbReference>
<feature type="non-terminal residue" evidence="5">
    <location>
        <position position="216"/>
    </location>
</feature>
<dbReference type="PANTHER" id="PTHR30502:SF0">
    <property type="entry name" value="PHOSPHOENOLPYRUVATE CARBOXYLASE FAMILY PROTEIN"/>
    <property type="match status" value="1"/>
</dbReference>
<keyword evidence="2" id="KW-0479">Metal-binding</keyword>
<sequence>MRGFETGEGWGRCMTERNMRLGRRFQLDRPTIGTWLTLNDPAVAELMAAAGFDWLVVDLEHSLLTLERAGELIRVIELCGSTPLVRLTSIDLDQIKRVMDAGAHGVVVPMVLCADDAERAVAGTRYPPAGTRGVGLGRAHGYGVGFQEYWDWQVDEPIVIVQIEHRLALDNLDEIFAVPGVDGLLIGPYDLSASMGIPGKFDDPLYTNSLELILST</sequence>
<dbReference type="InterPro" id="IPR050251">
    <property type="entry name" value="HpcH-HpaI_aldolase"/>
</dbReference>
<evidence type="ECO:0000256" key="1">
    <source>
        <dbReference type="ARBA" id="ARBA00005568"/>
    </source>
</evidence>
<evidence type="ECO:0000313" key="5">
    <source>
        <dbReference type="EMBL" id="SVD84446.1"/>
    </source>
</evidence>
<dbReference type="Pfam" id="PF03328">
    <property type="entry name" value="HpcH_HpaI"/>
    <property type="match status" value="1"/>
</dbReference>
<evidence type="ECO:0000256" key="2">
    <source>
        <dbReference type="ARBA" id="ARBA00022723"/>
    </source>
</evidence>
<dbReference type="AlphaFoldDB" id="A0A382YMA9"/>
<dbReference type="GO" id="GO:0005737">
    <property type="term" value="C:cytoplasm"/>
    <property type="evidence" value="ECO:0007669"/>
    <property type="project" value="TreeGrafter"/>
</dbReference>
<dbReference type="SUPFAM" id="SSF51621">
    <property type="entry name" value="Phosphoenolpyruvate/pyruvate domain"/>
    <property type="match status" value="1"/>
</dbReference>
<dbReference type="InterPro" id="IPR005000">
    <property type="entry name" value="Aldolase/citrate-lyase_domain"/>
</dbReference>
<reference evidence="5" key="1">
    <citation type="submission" date="2018-05" db="EMBL/GenBank/DDBJ databases">
        <authorList>
            <person name="Lanie J.A."/>
            <person name="Ng W.-L."/>
            <person name="Kazmierczak K.M."/>
            <person name="Andrzejewski T.M."/>
            <person name="Davidsen T.M."/>
            <person name="Wayne K.J."/>
            <person name="Tettelin H."/>
            <person name="Glass J.I."/>
            <person name="Rusch D."/>
            <person name="Podicherti R."/>
            <person name="Tsui H.-C.T."/>
            <person name="Winkler M.E."/>
        </authorList>
    </citation>
    <scope>NUCLEOTIDE SEQUENCE</scope>
</reference>
<evidence type="ECO:0000256" key="3">
    <source>
        <dbReference type="ARBA" id="ARBA00023239"/>
    </source>
</evidence>
<keyword evidence="3" id="KW-0456">Lyase</keyword>
<feature type="domain" description="HpcH/HpaI aldolase/citrate lyase" evidence="4">
    <location>
        <begin position="32"/>
        <end position="200"/>
    </location>
</feature>
<dbReference type="InterPro" id="IPR015813">
    <property type="entry name" value="Pyrv/PenolPyrv_kinase-like_dom"/>
</dbReference>
<protein>
    <recommendedName>
        <fullName evidence="4">HpcH/HpaI aldolase/citrate lyase domain-containing protein</fullName>
    </recommendedName>
</protein>
<dbReference type="InterPro" id="IPR040442">
    <property type="entry name" value="Pyrv_kinase-like_dom_sf"/>
</dbReference>
<accession>A0A382YMA9</accession>
<gene>
    <name evidence="5" type="ORF">METZ01_LOCUS437300</name>
</gene>
<evidence type="ECO:0000259" key="4">
    <source>
        <dbReference type="Pfam" id="PF03328"/>
    </source>
</evidence>
<dbReference type="EMBL" id="UINC01177032">
    <property type="protein sequence ID" value="SVD84446.1"/>
    <property type="molecule type" value="Genomic_DNA"/>
</dbReference>
<dbReference type="GO" id="GO:0046872">
    <property type="term" value="F:metal ion binding"/>
    <property type="evidence" value="ECO:0007669"/>
    <property type="project" value="UniProtKB-KW"/>
</dbReference>
<organism evidence="5">
    <name type="scientific">marine metagenome</name>
    <dbReference type="NCBI Taxonomy" id="408172"/>
    <lineage>
        <taxon>unclassified sequences</taxon>
        <taxon>metagenomes</taxon>
        <taxon>ecological metagenomes</taxon>
    </lineage>
</organism>
<dbReference type="Gene3D" id="3.20.20.60">
    <property type="entry name" value="Phosphoenolpyruvate-binding domains"/>
    <property type="match status" value="1"/>
</dbReference>
<comment type="similarity">
    <text evidence="1">Belongs to the HpcH/HpaI aldolase family.</text>
</comment>
<name>A0A382YMA9_9ZZZZ</name>
<proteinExistence type="inferred from homology"/>
<dbReference type="PANTHER" id="PTHR30502">
    <property type="entry name" value="2-KETO-3-DEOXY-L-RHAMNONATE ALDOLASE"/>
    <property type="match status" value="1"/>
</dbReference>